<dbReference type="GO" id="GO:0005524">
    <property type="term" value="F:ATP binding"/>
    <property type="evidence" value="ECO:0007669"/>
    <property type="project" value="InterPro"/>
</dbReference>
<protein>
    <recommendedName>
        <fullName evidence="11">ATP-dependent DNA ligase family profile domain-containing protein</fullName>
    </recommendedName>
</protein>
<evidence type="ECO:0000256" key="5">
    <source>
        <dbReference type="ARBA" id="ARBA00023204"/>
    </source>
</evidence>
<dbReference type="PANTHER" id="PTHR47810">
    <property type="entry name" value="DNA LIGASE"/>
    <property type="match status" value="1"/>
</dbReference>
<name>A0AAJ8MLK6_9TREE</name>
<dbReference type="SUPFAM" id="SSF50249">
    <property type="entry name" value="Nucleic acid-binding proteins"/>
    <property type="match status" value="1"/>
</dbReference>
<dbReference type="GO" id="GO:0006281">
    <property type="term" value="P:DNA repair"/>
    <property type="evidence" value="ECO:0007669"/>
    <property type="project" value="UniProtKB-KW"/>
</dbReference>
<evidence type="ECO:0000256" key="6">
    <source>
        <dbReference type="SAM" id="MobiDB-lite"/>
    </source>
</evidence>
<dbReference type="InterPro" id="IPR012310">
    <property type="entry name" value="DNA_ligase_ATP-dep_cent"/>
</dbReference>
<dbReference type="Pfam" id="PF14743">
    <property type="entry name" value="DNA_ligase_OB_2"/>
    <property type="match status" value="1"/>
</dbReference>
<evidence type="ECO:0000259" key="7">
    <source>
        <dbReference type="Pfam" id="PF01068"/>
    </source>
</evidence>
<reference evidence="9" key="1">
    <citation type="submission" date="2013-07" db="EMBL/GenBank/DDBJ databases">
        <authorList>
            <consortium name="The Broad Institute Genome Sequencing Platform"/>
            <person name="Cuomo C."/>
            <person name="Litvintseva A."/>
            <person name="Chen Y."/>
            <person name="Heitman J."/>
            <person name="Sun S."/>
            <person name="Springer D."/>
            <person name="Dromer F."/>
            <person name="Young S.K."/>
            <person name="Zeng Q."/>
            <person name="Gargeya S."/>
            <person name="Fitzgerald M."/>
            <person name="Abouelleil A."/>
            <person name="Alvarado L."/>
            <person name="Berlin A.M."/>
            <person name="Chapman S.B."/>
            <person name="Dewar J."/>
            <person name="Goldberg J."/>
            <person name="Griggs A."/>
            <person name="Gujja S."/>
            <person name="Hansen M."/>
            <person name="Howarth C."/>
            <person name="Imamovic A."/>
            <person name="Larimer J."/>
            <person name="McCowan C."/>
            <person name="Murphy C."/>
            <person name="Pearson M."/>
            <person name="Priest M."/>
            <person name="Roberts A."/>
            <person name="Saif S."/>
            <person name="Shea T."/>
            <person name="Sykes S."/>
            <person name="Wortman J."/>
            <person name="Nusbaum C."/>
            <person name="Birren B."/>
        </authorList>
    </citation>
    <scope>NUCLEOTIDE SEQUENCE</scope>
    <source>
        <strain evidence="9">CBS 10117</strain>
    </source>
</reference>
<dbReference type="RefSeq" id="XP_065825845.1">
    <property type="nucleotide sequence ID" value="XM_065969773.1"/>
</dbReference>
<evidence type="ECO:0000256" key="2">
    <source>
        <dbReference type="ARBA" id="ARBA00022598"/>
    </source>
</evidence>
<sequence>MWRRGLLLRPPAVGFPLRIRSSQTLVQYIGSRASSSQAARSNSDPDVSESYPREWIDSIVAQQKGFGHAAISVKDMNLLIFPDYSYLPRHLNRVAELQSRVAAENSKTGKKLIIGEYPDLRELLEYIYDPNLRTNLTYANLKKWITTNGGISDGSMVPWRIIDLFNLLANKRVTGNDAKELTYTFLMMHHISEDQRLMDTFGKLLDRNLVAGFGANTLKEVIWRKVDEVDAPVFEPKLVSTASDRSSPSSRPQSAASNSPAPQTLQSAANPTANSDVSPLQVSKSGKTPIHPKTAKVDKFEVALGKSLEPPFDPLFKDGSEWYASRKLDGVRCLTFLDFLVPSLSPSPSSDQGSIKLVSVHFVSRTGKEFTSLSKLEEQLRPLSNLPDLRQWLVADPLIVEERPEGVVKRLILDGEVCVMRPKTSDELATSQARDDGSVAESMWIANDPFVEDFSSTVSQMRRSETIEHLSYFVFDVLSYAELNAKASFRAHEGLGKSFGRRIEDIRYLGKWLNGQLDSEGVKEKMIKDLKQIKVSDVKDVEAMVDRAAREGWEGIILRKDTGYKGKRSSDIRKFKKWLDAEYKVTSLDTSSMRLSVNGVFGEHNALANVWIEHDGHPVSVGSGFTAEQRIRYAQYPEQIVGKYITVEYFGESDSMEREKKASTVGKKSLRFPRVKMVWEEGKRGM</sequence>
<organism evidence="9 10">
    <name type="scientific">Kwoniella dejecticola CBS 10117</name>
    <dbReference type="NCBI Taxonomy" id="1296121"/>
    <lineage>
        <taxon>Eukaryota</taxon>
        <taxon>Fungi</taxon>
        <taxon>Dikarya</taxon>
        <taxon>Basidiomycota</taxon>
        <taxon>Agaricomycotina</taxon>
        <taxon>Tremellomycetes</taxon>
        <taxon>Tremellales</taxon>
        <taxon>Cryptococcaceae</taxon>
        <taxon>Kwoniella</taxon>
    </lineage>
</organism>
<dbReference type="InterPro" id="IPR029319">
    <property type="entry name" value="DNA_ligase_OB"/>
</dbReference>
<dbReference type="GO" id="GO:0003910">
    <property type="term" value="F:DNA ligase (ATP) activity"/>
    <property type="evidence" value="ECO:0007669"/>
    <property type="project" value="InterPro"/>
</dbReference>
<dbReference type="SUPFAM" id="SSF56091">
    <property type="entry name" value="DNA ligase/mRNA capping enzyme, catalytic domain"/>
    <property type="match status" value="1"/>
</dbReference>
<dbReference type="InterPro" id="IPR050326">
    <property type="entry name" value="NAD_dep_DNA_ligaseB"/>
</dbReference>
<accession>A0AAJ8MLK6</accession>
<keyword evidence="4" id="KW-0227">DNA damage</keyword>
<keyword evidence="5" id="KW-0234">DNA repair</keyword>
<dbReference type="Gene3D" id="3.30.470.30">
    <property type="entry name" value="DNA ligase/mRNA capping enzyme"/>
    <property type="match status" value="1"/>
</dbReference>
<evidence type="ECO:0000313" key="9">
    <source>
        <dbReference type="EMBL" id="WWC65542.1"/>
    </source>
</evidence>
<proteinExistence type="predicted"/>
<feature type="domain" description="DNA ligase OB-like" evidence="8">
    <location>
        <begin position="605"/>
        <end position="655"/>
    </location>
</feature>
<feature type="region of interest" description="Disordered" evidence="6">
    <location>
        <begin position="240"/>
        <end position="292"/>
    </location>
</feature>
<reference evidence="9" key="2">
    <citation type="submission" date="2024-02" db="EMBL/GenBank/DDBJ databases">
        <title>Comparative genomics of Cryptococcus and Kwoniella reveals pathogenesis evolution and contrasting modes of karyotype evolution via chromosome fusion or intercentromeric recombination.</title>
        <authorList>
            <person name="Coelho M.A."/>
            <person name="David-Palma M."/>
            <person name="Shea T."/>
            <person name="Bowers K."/>
            <person name="McGinley-Smith S."/>
            <person name="Mohammad A.W."/>
            <person name="Gnirke A."/>
            <person name="Yurkov A.M."/>
            <person name="Nowrousian M."/>
            <person name="Sun S."/>
            <person name="Cuomo C.A."/>
            <person name="Heitman J."/>
        </authorList>
    </citation>
    <scope>NUCLEOTIDE SEQUENCE</scope>
    <source>
        <strain evidence="9">CBS 10117</strain>
    </source>
</reference>
<dbReference type="GeneID" id="28971213"/>
<keyword evidence="2" id="KW-0436">Ligase</keyword>
<evidence type="ECO:0000259" key="8">
    <source>
        <dbReference type="Pfam" id="PF14743"/>
    </source>
</evidence>
<evidence type="ECO:0000256" key="3">
    <source>
        <dbReference type="ARBA" id="ARBA00022705"/>
    </source>
</evidence>
<dbReference type="Gene3D" id="2.40.50.140">
    <property type="entry name" value="Nucleic acid-binding proteins"/>
    <property type="match status" value="1"/>
</dbReference>
<feature type="compositionally biased region" description="Polar residues" evidence="6">
    <location>
        <begin position="265"/>
        <end position="286"/>
    </location>
</feature>
<dbReference type="AlphaFoldDB" id="A0AAJ8MLK6"/>
<dbReference type="KEGG" id="kdj:28971213"/>
<evidence type="ECO:0000256" key="4">
    <source>
        <dbReference type="ARBA" id="ARBA00022763"/>
    </source>
</evidence>
<dbReference type="GO" id="GO:0006310">
    <property type="term" value="P:DNA recombination"/>
    <property type="evidence" value="ECO:0007669"/>
    <property type="project" value="InterPro"/>
</dbReference>
<evidence type="ECO:0000313" key="10">
    <source>
        <dbReference type="Proteomes" id="UP000078595"/>
    </source>
</evidence>
<dbReference type="CDD" id="cd08041">
    <property type="entry name" value="OBF_kDNA_ligase_like"/>
    <property type="match status" value="1"/>
</dbReference>
<dbReference type="PANTHER" id="PTHR47810:SF1">
    <property type="entry name" value="DNA LIGASE B"/>
    <property type="match status" value="1"/>
</dbReference>
<evidence type="ECO:0008006" key="11">
    <source>
        <dbReference type="Google" id="ProtNLM"/>
    </source>
</evidence>
<keyword evidence="3" id="KW-0235">DNA replication</keyword>
<feature type="compositionally biased region" description="Low complexity" evidence="6">
    <location>
        <begin position="240"/>
        <end position="264"/>
    </location>
</feature>
<dbReference type="InterPro" id="IPR012340">
    <property type="entry name" value="NA-bd_OB-fold"/>
</dbReference>
<dbReference type="EMBL" id="CP144540">
    <property type="protein sequence ID" value="WWC65542.1"/>
    <property type="molecule type" value="Genomic_DNA"/>
</dbReference>
<dbReference type="GO" id="GO:0006260">
    <property type="term" value="P:DNA replication"/>
    <property type="evidence" value="ECO:0007669"/>
    <property type="project" value="UniProtKB-KW"/>
</dbReference>
<comment type="cofactor">
    <cofactor evidence="1">
        <name>a divalent metal cation</name>
        <dbReference type="ChEBI" id="CHEBI:60240"/>
    </cofactor>
</comment>
<dbReference type="Proteomes" id="UP000078595">
    <property type="component" value="Chromosome 11"/>
</dbReference>
<dbReference type="Pfam" id="PF01068">
    <property type="entry name" value="DNA_ligase_A_M"/>
    <property type="match status" value="1"/>
</dbReference>
<evidence type="ECO:0000256" key="1">
    <source>
        <dbReference type="ARBA" id="ARBA00001968"/>
    </source>
</evidence>
<feature type="domain" description="ATP-dependent DNA ligase family profile" evidence="7">
    <location>
        <begin position="359"/>
        <end position="576"/>
    </location>
</feature>
<gene>
    <name evidence="9" type="ORF">I303_108160</name>
</gene>
<keyword evidence="10" id="KW-1185">Reference proteome</keyword>